<dbReference type="CDD" id="cd07033">
    <property type="entry name" value="TPP_PYR_DXS_TK_like"/>
    <property type="match status" value="1"/>
</dbReference>
<dbReference type="PANTHER" id="PTHR43825">
    <property type="entry name" value="PYRUVATE DEHYDROGENASE E1 COMPONENT"/>
    <property type="match status" value="1"/>
</dbReference>
<dbReference type="SUPFAM" id="SSF52922">
    <property type="entry name" value="TK C-terminal domain-like"/>
    <property type="match status" value="1"/>
</dbReference>
<keyword evidence="3" id="KW-1185">Reference proteome</keyword>
<proteinExistence type="predicted"/>
<dbReference type="PANTHER" id="PTHR43825:SF1">
    <property type="entry name" value="TRANSKETOLASE-LIKE PYRIMIDINE-BINDING DOMAIN-CONTAINING PROTEIN"/>
    <property type="match status" value="1"/>
</dbReference>
<sequence>MLEIEPERASTRGVFADALPELALRHNVLVVDTDTGSIKPAPGMDYLNVGIAENAAVGLAAGAEHCGRRALVCTFAAFSVSRAFEFIKLDIAYPRRRVCIVGTHGGASGGWLGPTHHATEDLALMNALPHMRVVVPADARQAVSLLGQCLEYDGPTYLRLGRKDSPVFAGLPEPELGVPQEVRPGRDIALVATGPEILATALEVARRLAGAGHSVQVINVHTVDPESAGAVGRAVAAECRWLVTLEEAWTSGGMGAQVAAALGARGIRWLPIGVDGFLPPGTHDSLLEASGLTPEAVLHQVLSFVTHP</sequence>
<protein>
    <submittedName>
        <fullName evidence="2">Transketolase family protein</fullName>
    </submittedName>
</protein>
<dbReference type="InterPro" id="IPR009014">
    <property type="entry name" value="Transketo_C/PFOR_II"/>
</dbReference>
<dbReference type="SUPFAM" id="SSF52518">
    <property type="entry name" value="Thiamin diphosphate-binding fold (THDP-binding)"/>
    <property type="match status" value="1"/>
</dbReference>
<dbReference type="InterPro" id="IPR051157">
    <property type="entry name" value="PDH/Transketolase"/>
</dbReference>
<evidence type="ECO:0000313" key="3">
    <source>
        <dbReference type="Proteomes" id="UP001595975"/>
    </source>
</evidence>
<reference evidence="3" key="1">
    <citation type="journal article" date="2019" name="Int. J. Syst. Evol. Microbiol.">
        <title>The Global Catalogue of Microorganisms (GCM) 10K type strain sequencing project: providing services to taxonomists for standard genome sequencing and annotation.</title>
        <authorList>
            <consortium name="The Broad Institute Genomics Platform"/>
            <consortium name="The Broad Institute Genome Sequencing Center for Infectious Disease"/>
            <person name="Wu L."/>
            <person name="Ma J."/>
        </authorList>
    </citation>
    <scope>NUCLEOTIDE SEQUENCE [LARGE SCALE GENOMIC DNA]</scope>
    <source>
        <strain evidence="3">CGMCC 4.1437</strain>
    </source>
</reference>
<dbReference type="Gene3D" id="3.40.50.920">
    <property type="match status" value="1"/>
</dbReference>
<dbReference type="Pfam" id="PF02779">
    <property type="entry name" value="Transket_pyr"/>
    <property type="match status" value="1"/>
</dbReference>
<dbReference type="Pfam" id="PF02780">
    <property type="entry name" value="Transketolase_C"/>
    <property type="match status" value="1"/>
</dbReference>
<accession>A0ABW0XCU1</accession>
<dbReference type="InterPro" id="IPR033248">
    <property type="entry name" value="Transketolase_C"/>
</dbReference>
<dbReference type="SMART" id="SM00861">
    <property type="entry name" value="Transket_pyr"/>
    <property type="match status" value="1"/>
</dbReference>
<dbReference type="RefSeq" id="WP_380228579.1">
    <property type="nucleotide sequence ID" value="NZ_JBHSOF010000047.1"/>
</dbReference>
<dbReference type="Gene3D" id="3.40.50.970">
    <property type="match status" value="1"/>
</dbReference>
<gene>
    <name evidence="2" type="ORF">ACFP3U_28465</name>
</gene>
<comment type="caution">
    <text evidence="2">The sequence shown here is derived from an EMBL/GenBank/DDBJ whole genome shotgun (WGS) entry which is preliminary data.</text>
</comment>
<evidence type="ECO:0000259" key="1">
    <source>
        <dbReference type="SMART" id="SM00861"/>
    </source>
</evidence>
<dbReference type="Proteomes" id="UP001595975">
    <property type="component" value="Unassembled WGS sequence"/>
</dbReference>
<organism evidence="2 3">
    <name type="scientific">Kitasatospora misakiensis</name>
    <dbReference type="NCBI Taxonomy" id="67330"/>
    <lineage>
        <taxon>Bacteria</taxon>
        <taxon>Bacillati</taxon>
        <taxon>Actinomycetota</taxon>
        <taxon>Actinomycetes</taxon>
        <taxon>Kitasatosporales</taxon>
        <taxon>Streptomycetaceae</taxon>
        <taxon>Kitasatospora</taxon>
    </lineage>
</organism>
<name>A0ABW0XCU1_9ACTN</name>
<dbReference type="InterPro" id="IPR005475">
    <property type="entry name" value="Transketolase-like_Pyr-bd"/>
</dbReference>
<evidence type="ECO:0000313" key="2">
    <source>
        <dbReference type="EMBL" id="MFC5666889.1"/>
    </source>
</evidence>
<dbReference type="InterPro" id="IPR029061">
    <property type="entry name" value="THDP-binding"/>
</dbReference>
<feature type="domain" description="Transketolase-like pyrimidine-binding" evidence="1">
    <location>
        <begin position="9"/>
        <end position="167"/>
    </location>
</feature>
<dbReference type="EMBL" id="JBHSOF010000047">
    <property type="protein sequence ID" value="MFC5666889.1"/>
    <property type="molecule type" value="Genomic_DNA"/>
</dbReference>